<proteinExistence type="predicted"/>
<dbReference type="VEuPathDB" id="FungiDB:PGUG_05713"/>
<dbReference type="AlphaFoldDB" id="A5DR12"/>
<evidence type="ECO:0000256" key="2">
    <source>
        <dbReference type="SAM" id="MobiDB-lite"/>
    </source>
</evidence>
<organism evidence="3 4">
    <name type="scientific">Meyerozyma guilliermondii (strain ATCC 6260 / CBS 566 / DSM 6381 / JCM 1539 / NBRC 10279 / NRRL Y-324)</name>
    <name type="common">Yeast</name>
    <name type="synonym">Candida guilliermondii</name>
    <dbReference type="NCBI Taxonomy" id="294746"/>
    <lineage>
        <taxon>Eukaryota</taxon>
        <taxon>Fungi</taxon>
        <taxon>Dikarya</taxon>
        <taxon>Ascomycota</taxon>
        <taxon>Saccharomycotina</taxon>
        <taxon>Pichiomycetes</taxon>
        <taxon>Debaryomycetaceae</taxon>
        <taxon>Meyerozyma</taxon>
    </lineage>
</organism>
<dbReference type="InParanoid" id="A5DR12"/>
<reference evidence="3 4" key="1">
    <citation type="journal article" date="2009" name="Nature">
        <title>Evolution of pathogenicity and sexual reproduction in eight Candida genomes.</title>
        <authorList>
            <person name="Butler G."/>
            <person name="Rasmussen M.D."/>
            <person name="Lin M.F."/>
            <person name="Santos M.A."/>
            <person name="Sakthikumar S."/>
            <person name="Munro C.A."/>
            <person name="Rheinbay E."/>
            <person name="Grabherr M."/>
            <person name="Forche A."/>
            <person name="Reedy J.L."/>
            <person name="Agrafioti I."/>
            <person name="Arnaud M.B."/>
            <person name="Bates S."/>
            <person name="Brown A.J."/>
            <person name="Brunke S."/>
            <person name="Costanzo M.C."/>
            <person name="Fitzpatrick D.A."/>
            <person name="de Groot P.W."/>
            <person name="Harris D."/>
            <person name="Hoyer L.L."/>
            <person name="Hube B."/>
            <person name="Klis F.M."/>
            <person name="Kodira C."/>
            <person name="Lennard N."/>
            <person name="Logue M.E."/>
            <person name="Martin R."/>
            <person name="Neiman A.M."/>
            <person name="Nikolaou E."/>
            <person name="Quail M.A."/>
            <person name="Quinn J."/>
            <person name="Santos M.C."/>
            <person name="Schmitzberger F.F."/>
            <person name="Sherlock G."/>
            <person name="Shah P."/>
            <person name="Silverstein K.A."/>
            <person name="Skrzypek M.S."/>
            <person name="Soll D."/>
            <person name="Staggs R."/>
            <person name="Stansfield I."/>
            <person name="Stumpf M.P."/>
            <person name="Sudbery P.E."/>
            <person name="Srikantha T."/>
            <person name="Zeng Q."/>
            <person name="Berman J."/>
            <person name="Berriman M."/>
            <person name="Heitman J."/>
            <person name="Gow N.A."/>
            <person name="Lorenz M.C."/>
            <person name="Birren B.W."/>
            <person name="Kellis M."/>
            <person name="Cuomo C.A."/>
        </authorList>
    </citation>
    <scope>NUCLEOTIDE SEQUENCE [LARGE SCALE GENOMIC DNA]</scope>
    <source>
        <strain evidence="4">ATCC 6260 / CBS 566 / DSM 6381 / JCM 1539 / NBRC 10279 / NRRL Y-324</strain>
    </source>
</reference>
<accession>A5DR12</accession>
<dbReference type="Proteomes" id="UP000001997">
    <property type="component" value="Unassembled WGS sequence"/>
</dbReference>
<dbReference type="OrthoDB" id="4094906at2759"/>
<keyword evidence="4" id="KW-1185">Reference proteome</keyword>
<dbReference type="EMBL" id="CH408162">
    <property type="protein sequence ID" value="EDK41615.2"/>
    <property type="molecule type" value="Genomic_DNA"/>
</dbReference>
<sequence>MKSAHSTHAGSGSVSRVSKPETVKGLRKLTFQHRESVVNKKSETTDNNSGNNSFIGTNLKAQKVIEELDAFNRTLSKTKLNGNDIQLILYLIVQIKPFKYVGDRSVSQTYKWELVQRKYVEIKTKEYQRQTKVVAPTVRTLQRQLASAIKRASVRMKNKENSIDNITQVLCQITRDTSVEELENATFQLNIFSENLKAGREVPVESLVSSEEFEIVSESVFSLPRLSSMSSSTSQDKIVPTFHESKRLLETTRNQVESALKAEDPKSLKSLLKTIERLTSECEQTSLTENERIMKQTRLFVEQKLEECTKTIESSMRELVEQQQKNKALMERVIAHIGSE</sequence>
<evidence type="ECO:0000313" key="3">
    <source>
        <dbReference type="EMBL" id="EDK41615.2"/>
    </source>
</evidence>
<feature type="coiled-coil region" evidence="1">
    <location>
        <begin position="268"/>
        <end position="332"/>
    </location>
</feature>
<dbReference type="HOGENOM" id="CLU_719835_0_0_1"/>
<evidence type="ECO:0000256" key="1">
    <source>
        <dbReference type="SAM" id="Coils"/>
    </source>
</evidence>
<feature type="compositionally biased region" description="Polar residues" evidence="2">
    <location>
        <begin position="1"/>
        <end position="16"/>
    </location>
</feature>
<feature type="region of interest" description="Disordered" evidence="2">
    <location>
        <begin position="1"/>
        <end position="21"/>
    </location>
</feature>
<dbReference type="eggNOG" id="ENOG502RS0T">
    <property type="taxonomic scope" value="Eukaryota"/>
</dbReference>
<protein>
    <submittedName>
        <fullName evidence="3">Uncharacterized protein</fullName>
    </submittedName>
</protein>
<name>A5DR12_PICGU</name>
<dbReference type="KEGG" id="pgu:PGUG_05713"/>
<dbReference type="RefSeq" id="XP_001481950.2">
    <property type="nucleotide sequence ID" value="XM_001481900.1"/>
</dbReference>
<keyword evidence="1" id="KW-0175">Coiled coil</keyword>
<dbReference type="OMA" id="QNERCNK"/>
<dbReference type="GeneID" id="5123965"/>
<evidence type="ECO:0000313" key="4">
    <source>
        <dbReference type="Proteomes" id="UP000001997"/>
    </source>
</evidence>
<gene>
    <name evidence="3" type="ORF">PGUG_05713</name>
</gene>